<gene>
    <name evidence="2" type="ORF">NEZAVI_LOCUS14692</name>
</gene>
<feature type="chain" id="PRO_5040210260" description="Neuropeptide" evidence="1">
    <location>
        <begin position="17"/>
        <end position="74"/>
    </location>
</feature>
<dbReference type="Proteomes" id="UP001152798">
    <property type="component" value="Chromosome 7"/>
</dbReference>
<sequence length="74" mass="8456">MYKLVILSALVAMAFASYGDHESHEQAYSSQKQVNYVKDSVIVEIKVMSDPVDHHVPEVHHVPVIHHVETPYHH</sequence>
<accession>A0A9P0HSY8</accession>
<name>A0A9P0HSY8_NEZVI</name>
<dbReference type="OrthoDB" id="10463905at2759"/>
<evidence type="ECO:0000313" key="3">
    <source>
        <dbReference type="Proteomes" id="UP001152798"/>
    </source>
</evidence>
<dbReference type="AlphaFoldDB" id="A0A9P0HSY8"/>
<dbReference type="EMBL" id="OV725083">
    <property type="protein sequence ID" value="CAH1406851.1"/>
    <property type="molecule type" value="Genomic_DNA"/>
</dbReference>
<reference evidence="2" key="1">
    <citation type="submission" date="2022-01" db="EMBL/GenBank/DDBJ databases">
        <authorList>
            <person name="King R."/>
        </authorList>
    </citation>
    <scope>NUCLEOTIDE SEQUENCE</scope>
</reference>
<protein>
    <recommendedName>
        <fullName evidence="4">Neuropeptide</fullName>
    </recommendedName>
</protein>
<organism evidence="2 3">
    <name type="scientific">Nezara viridula</name>
    <name type="common">Southern green stink bug</name>
    <name type="synonym">Cimex viridulus</name>
    <dbReference type="NCBI Taxonomy" id="85310"/>
    <lineage>
        <taxon>Eukaryota</taxon>
        <taxon>Metazoa</taxon>
        <taxon>Ecdysozoa</taxon>
        <taxon>Arthropoda</taxon>
        <taxon>Hexapoda</taxon>
        <taxon>Insecta</taxon>
        <taxon>Pterygota</taxon>
        <taxon>Neoptera</taxon>
        <taxon>Paraneoptera</taxon>
        <taxon>Hemiptera</taxon>
        <taxon>Heteroptera</taxon>
        <taxon>Panheteroptera</taxon>
        <taxon>Pentatomomorpha</taxon>
        <taxon>Pentatomoidea</taxon>
        <taxon>Pentatomidae</taxon>
        <taxon>Pentatominae</taxon>
        <taxon>Nezara</taxon>
    </lineage>
</organism>
<keyword evidence="1" id="KW-0732">Signal</keyword>
<evidence type="ECO:0000313" key="2">
    <source>
        <dbReference type="EMBL" id="CAH1406851.1"/>
    </source>
</evidence>
<evidence type="ECO:0000256" key="1">
    <source>
        <dbReference type="SAM" id="SignalP"/>
    </source>
</evidence>
<feature type="signal peptide" evidence="1">
    <location>
        <begin position="1"/>
        <end position="16"/>
    </location>
</feature>
<keyword evidence="3" id="KW-1185">Reference proteome</keyword>
<evidence type="ECO:0008006" key="4">
    <source>
        <dbReference type="Google" id="ProtNLM"/>
    </source>
</evidence>
<proteinExistence type="predicted"/>